<feature type="region of interest" description="Disordered" evidence="1">
    <location>
        <begin position="840"/>
        <end position="946"/>
    </location>
</feature>
<gene>
    <name evidence="5" type="ORF">GOAMR_64_00180</name>
</gene>
<dbReference type="STRING" id="1075090.GOAMR_64_00180"/>
<dbReference type="Gene3D" id="3.40.50.410">
    <property type="entry name" value="von Willebrand factor, type A domain"/>
    <property type="match status" value="1"/>
</dbReference>
<evidence type="ECO:0000256" key="3">
    <source>
        <dbReference type="SAM" id="SignalP"/>
    </source>
</evidence>
<dbReference type="Proteomes" id="UP000006023">
    <property type="component" value="Unassembled WGS sequence"/>
</dbReference>
<dbReference type="eggNOG" id="ENOG502Z9PW">
    <property type="taxonomic scope" value="Bacteria"/>
</dbReference>
<feature type="signal peptide" evidence="3">
    <location>
        <begin position="1"/>
        <end position="30"/>
    </location>
</feature>
<name>G7GUR0_9ACTN</name>
<feature type="chain" id="PRO_5003495508" description="VWFA domain-containing protein" evidence="3">
    <location>
        <begin position="31"/>
        <end position="946"/>
    </location>
</feature>
<organism evidence="5 6">
    <name type="scientific">Gordonia amarae NBRC 15530</name>
    <dbReference type="NCBI Taxonomy" id="1075090"/>
    <lineage>
        <taxon>Bacteria</taxon>
        <taxon>Bacillati</taxon>
        <taxon>Actinomycetota</taxon>
        <taxon>Actinomycetes</taxon>
        <taxon>Mycobacteriales</taxon>
        <taxon>Gordoniaceae</taxon>
        <taxon>Gordonia</taxon>
    </lineage>
</organism>
<proteinExistence type="predicted"/>
<protein>
    <recommendedName>
        <fullName evidence="4">VWFA domain-containing protein</fullName>
    </recommendedName>
</protein>
<comment type="caution">
    <text evidence="5">The sequence shown here is derived from an EMBL/GenBank/DDBJ whole genome shotgun (WGS) entry which is preliminary data.</text>
</comment>
<sequence length="946" mass="97264">MSPRTRFGAGVAAIVVAFLTTLTGVPLAHAAPEQTGVDRFGSCMAGAKTGRVLLLVDESRSLTGTDPDAARVTAAKFLTEQLSTYAADTGAKLDVAIAGFSDTYSERKGWTRLSKDSLGSLTSTLDGFADRAGGTDTDYWLALDGARKTMRSGDAPSCRMIAWFTDGELDFTIRSNADKPYAPGVPLDSEQNRKKMVEAAKTSLCRPGGLVDQVRSSDIITVAIGLAGKDVKAADFDLLKSIATGEQTSTGPCGDVRSPVPGDFYLADDIDDLLFEFDKLSTPGQPPLTSETGACAVKVCDEGKHRFVLDSSVGSVNILASADRAGLTPVLVSPDGTETRMAGDKAGTAEVGGVRIGYSFPSGKAVSIRMTNPQAGQWRGAWALVFLAPDSEAAAKTRSQIHIRGDLSATWLGEKNTALHSGDTVDMKFGLRNGAGKQIDPTDIPGTASLTTELVPASGRAITIGRDIPKARIARSRPLDLGSVAPGRATLRMTLSVTTASARDHEGVLVQGTALSPSTVELPVTVDPPVGYPKVDGKLDFGTFEGEGTATATLKVTGPGCVWLDKSTIVAAPDGADGLAISSDASAKEKCVKVAEGAERELTVRLAVPTAVNGDVNGTLRVLLGPDQAGEQPIATEVPFTAALQKPLNTTSFAIALIVALILGPLIPLLVLYLAKWLTSRIPGRALRAEQIQVRVDGSTVTRGGAPLAVRDDEFVRLVPGLASSTRKLDLGGIALHTRIGRSPFGTGYVVATAPGMAGAAGRSGDRVGATPDARLPLAVHNSWFVLHDPRGPENAATVVLLVGGDAGRSVIDRLVTEVGEHLPRVLPGLRADALRNIPENERPVTQPGPGNPFGGGGTGGGAPANPFGPPPSGGAGGFGPPPQQGPAQQGPPQGPPQQGPPAGGNPFGGNPYGPPAGPPSGGPGYQGGPGQQGGPGTPGRQNPFG</sequence>
<dbReference type="PROSITE" id="PS50234">
    <property type="entry name" value="VWFA"/>
    <property type="match status" value="1"/>
</dbReference>
<dbReference type="InterPro" id="IPR002035">
    <property type="entry name" value="VWF_A"/>
</dbReference>
<evidence type="ECO:0000313" key="5">
    <source>
        <dbReference type="EMBL" id="GAB07335.1"/>
    </source>
</evidence>
<feature type="compositionally biased region" description="Pro residues" evidence="1">
    <location>
        <begin position="913"/>
        <end position="922"/>
    </location>
</feature>
<evidence type="ECO:0000256" key="2">
    <source>
        <dbReference type="SAM" id="Phobius"/>
    </source>
</evidence>
<feature type="domain" description="VWFA" evidence="4">
    <location>
        <begin position="51"/>
        <end position="280"/>
    </location>
</feature>
<evidence type="ECO:0000256" key="1">
    <source>
        <dbReference type="SAM" id="MobiDB-lite"/>
    </source>
</evidence>
<dbReference type="EMBL" id="BAED01000064">
    <property type="protein sequence ID" value="GAB07335.1"/>
    <property type="molecule type" value="Genomic_DNA"/>
</dbReference>
<dbReference type="InterPro" id="IPR036465">
    <property type="entry name" value="vWFA_dom_sf"/>
</dbReference>
<dbReference type="SUPFAM" id="SSF53300">
    <property type="entry name" value="vWA-like"/>
    <property type="match status" value="1"/>
</dbReference>
<keyword evidence="3" id="KW-0732">Signal</keyword>
<feature type="compositionally biased region" description="Gly residues" evidence="1">
    <location>
        <begin position="923"/>
        <end position="938"/>
    </location>
</feature>
<accession>G7GUR0</accession>
<keyword evidence="2" id="KW-0812">Transmembrane</keyword>
<keyword evidence="2" id="KW-1133">Transmembrane helix</keyword>
<dbReference type="AlphaFoldDB" id="G7GUR0"/>
<reference evidence="5 6" key="1">
    <citation type="submission" date="2011-11" db="EMBL/GenBank/DDBJ databases">
        <title>Whole genome shotgun sequence of Gordonia amarae NBRC 15530.</title>
        <authorList>
            <person name="Takarada H."/>
            <person name="Hosoyama A."/>
            <person name="Tsuchikane K."/>
            <person name="Katsumata H."/>
            <person name="Yamazaki S."/>
            <person name="Fujita N."/>
        </authorList>
    </citation>
    <scope>NUCLEOTIDE SEQUENCE [LARGE SCALE GENOMIC DNA]</scope>
    <source>
        <strain evidence="5 6">NBRC 15530</strain>
    </source>
</reference>
<keyword evidence="6" id="KW-1185">Reference proteome</keyword>
<evidence type="ECO:0000313" key="6">
    <source>
        <dbReference type="Proteomes" id="UP000006023"/>
    </source>
</evidence>
<dbReference type="RefSeq" id="WP_005191928.1">
    <property type="nucleotide sequence ID" value="NZ_BAED01000064.1"/>
</dbReference>
<evidence type="ECO:0000259" key="4">
    <source>
        <dbReference type="PROSITE" id="PS50234"/>
    </source>
</evidence>
<feature type="compositionally biased region" description="Gly residues" evidence="1">
    <location>
        <begin position="902"/>
        <end position="912"/>
    </location>
</feature>
<feature type="transmembrane region" description="Helical" evidence="2">
    <location>
        <begin position="653"/>
        <end position="675"/>
    </location>
</feature>
<keyword evidence="2" id="KW-0472">Membrane</keyword>
<feature type="compositionally biased region" description="Gly residues" evidence="1">
    <location>
        <begin position="852"/>
        <end position="863"/>
    </location>
</feature>